<dbReference type="Proteomes" id="UP000007013">
    <property type="component" value="Chromosome"/>
</dbReference>
<dbReference type="KEGG" id="ote:Oter_3764"/>
<reference evidence="1 2" key="1">
    <citation type="journal article" date="2011" name="J. Bacteriol.">
        <title>Genome sequence of the verrucomicrobium Opitutus terrae PB90-1, an abundant inhabitant of rice paddy soil ecosystems.</title>
        <authorList>
            <person name="van Passel M.W."/>
            <person name="Kant R."/>
            <person name="Palva A."/>
            <person name="Copeland A."/>
            <person name="Lucas S."/>
            <person name="Lapidus A."/>
            <person name="Glavina del Rio T."/>
            <person name="Pitluck S."/>
            <person name="Goltsman E."/>
            <person name="Clum A."/>
            <person name="Sun H."/>
            <person name="Schmutz J."/>
            <person name="Larimer F.W."/>
            <person name="Land M.L."/>
            <person name="Hauser L."/>
            <person name="Kyrpides N."/>
            <person name="Mikhailova N."/>
            <person name="Richardson P.P."/>
            <person name="Janssen P.H."/>
            <person name="de Vos W.M."/>
            <person name="Smidt H."/>
        </authorList>
    </citation>
    <scope>NUCLEOTIDE SEQUENCE [LARGE SCALE GENOMIC DNA]</scope>
    <source>
        <strain evidence="2">DSM 11246 / JCM 15787 / PB90-1</strain>
    </source>
</reference>
<proteinExistence type="predicted"/>
<sequence>MRAMRPAAYRYRLHADLPFKFDCGGAQWHVQKRSVGQAAHECELIGPSRYTVTTARDEKSFWSQLREKGVELLPNSYACTLFLHLEQLGLAERVDEITADAA</sequence>
<organism evidence="1 2">
    <name type="scientific">Opitutus terrae (strain DSM 11246 / JCM 15787 / PB90-1)</name>
    <dbReference type="NCBI Taxonomy" id="452637"/>
    <lineage>
        <taxon>Bacteria</taxon>
        <taxon>Pseudomonadati</taxon>
        <taxon>Verrucomicrobiota</taxon>
        <taxon>Opitutia</taxon>
        <taxon>Opitutales</taxon>
        <taxon>Opitutaceae</taxon>
        <taxon>Opitutus</taxon>
    </lineage>
</organism>
<dbReference type="EMBL" id="CP001032">
    <property type="protein sequence ID" value="ACB77039.1"/>
    <property type="molecule type" value="Genomic_DNA"/>
</dbReference>
<evidence type="ECO:0000313" key="1">
    <source>
        <dbReference type="EMBL" id="ACB77039.1"/>
    </source>
</evidence>
<name>B1ZYE1_OPITP</name>
<accession>B1ZYE1</accession>
<dbReference type="HOGENOM" id="CLU_2274509_0_0_0"/>
<protein>
    <submittedName>
        <fullName evidence="1">Uncharacterized protein</fullName>
    </submittedName>
</protein>
<dbReference type="AlphaFoldDB" id="B1ZYE1"/>
<keyword evidence="2" id="KW-1185">Reference proteome</keyword>
<gene>
    <name evidence="1" type="ordered locus">Oter_3764</name>
</gene>
<evidence type="ECO:0000313" key="2">
    <source>
        <dbReference type="Proteomes" id="UP000007013"/>
    </source>
</evidence>